<dbReference type="InterPro" id="IPR011761">
    <property type="entry name" value="ATP-grasp"/>
</dbReference>
<keyword evidence="2 4" id="KW-0547">Nucleotide-binding</keyword>
<feature type="compositionally biased region" description="Low complexity" evidence="5">
    <location>
        <begin position="360"/>
        <end position="377"/>
    </location>
</feature>
<dbReference type="PANTHER" id="PTHR43585:SF2">
    <property type="entry name" value="ATP-GRASP ENZYME FSQD"/>
    <property type="match status" value="1"/>
</dbReference>
<dbReference type="Gene3D" id="3.40.50.20">
    <property type="match status" value="1"/>
</dbReference>
<dbReference type="EMBL" id="BSSA01000015">
    <property type="protein sequence ID" value="GLW72067.1"/>
    <property type="molecule type" value="Genomic_DNA"/>
</dbReference>
<accession>A0A9W6Q8L2</accession>
<evidence type="ECO:0000256" key="1">
    <source>
        <dbReference type="ARBA" id="ARBA00022598"/>
    </source>
</evidence>
<dbReference type="AlphaFoldDB" id="A0A9W6Q8L2"/>
<evidence type="ECO:0000313" key="8">
    <source>
        <dbReference type="Proteomes" id="UP001165041"/>
    </source>
</evidence>
<feature type="region of interest" description="Disordered" evidence="5">
    <location>
        <begin position="353"/>
        <end position="377"/>
    </location>
</feature>
<protein>
    <submittedName>
        <fullName evidence="7">Carbamoyl phosphate synthase</fullName>
    </submittedName>
</protein>
<dbReference type="GO" id="GO:0005524">
    <property type="term" value="F:ATP binding"/>
    <property type="evidence" value="ECO:0007669"/>
    <property type="project" value="UniProtKB-UniRule"/>
</dbReference>
<evidence type="ECO:0000256" key="5">
    <source>
        <dbReference type="SAM" id="MobiDB-lite"/>
    </source>
</evidence>
<dbReference type="Proteomes" id="UP001165041">
    <property type="component" value="Unassembled WGS sequence"/>
</dbReference>
<evidence type="ECO:0000259" key="6">
    <source>
        <dbReference type="PROSITE" id="PS50975"/>
    </source>
</evidence>
<dbReference type="Pfam" id="PF15632">
    <property type="entry name" value="ATPgrasp_Ter"/>
    <property type="match status" value="1"/>
</dbReference>
<sequence length="377" mass="38463">MPLPSTPTETTPPAPAPAPGPLPDLAAALGRPPRVLVTGAGGPSGVGFLRALTGAAELYAADIDPNGTGLYLVPRAHRMLVPPGSDPGFADALLRLCRRYAVDVLVPTVDAELLPLASGSARFAAAGVRVLVPPAEAVADCLDKWRLARACAGAVPLPETRTLGPAGGAGFSGGFPAVAKPRTGSGSRGVHLVDGPAALARLPRDHSYLLQELLPGTEYSVDVLTDGTGRVVAAVPRARDRTDSGIVIAGRVLDAPGLARLAEGTVRALGLRGVLNVQVREDRHGAPALLEVNPRPPGGLSLTRAAGVDMARWAVAGLLGTELPERIAHREVAVVRHWEDVVLRPDELGDLADTTEARPARPVGAPGSAAAAGAVAA</sequence>
<proteinExistence type="predicted"/>
<keyword evidence="1" id="KW-0436">Ligase</keyword>
<keyword evidence="3 4" id="KW-0067">ATP-binding</keyword>
<feature type="region of interest" description="Disordered" evidence="5">
    <location>
        <begin position="1"/>
        <end position="25"/>
    </location>
</feature>
<evidence type="ECO:0000256" key="2">
    <source>
        <dbReference type="ARBA" id="ARBA00022741"/>
    </source>
</evidence>
<reference evidence="7" key="1">
    <citation type="submission" date="2023-02" db="EMBL/GenBank/DDBJ databases">
        <title>Kitasatospora phosalacinea NBRC 14627.</title>
        <authorList>
            <person name="Ichikawa N."/>
            <person name="Sato H."/>
            <person name="Tonouchi N."/>
        </authorList>
    </citation>
    <scope>NUCLEOTIDE SEQUENCE</scope>
    <source>
        <strain evidence="7">NBRC 14627</strain>
    </source>
</reference>
<dbReference type="InterPro" id="IPR052032">
    <property type="entry name" value="ATP-dep_AA_Ligase"/>
</dbReference>
<comment type="caution">
    <text evidence="7">The sequence shown here is derived from an EMBL/GenBank/DDBJ whole genome shotgun (WGS) entry which is preliminary data.</text>
</comment>
<dbReference type="GO" id="GO:0016874">
    <property type="term" value="F:ligase activity"/>
    <property type="evidence" value="ECO:0007669"/>
    <property type="project" value="UniProtKB-KW"/>
</dbReference>
<dbReference type="RefSeq" id="WP_285737804.1">
    <property type="nucleotide sequence ID" value="NZ_BSSA01000015.1"/>
</dbReference>
<dbReference type="SUPFAM" id="SSF56059">
    <property type="entry name" value="Glutathione synthetase ATP-binding domain-like"/>
    <property type="match status" value="1"/>
</dbReference>
<dbReference type="Pfam" id="PF21360">
    <property type="entry name" value="PylC-like_N"/>
    <property type="match status" value="1"/>
</dbReference>
<organism evidence="7 8">
    <name type="scientific">Kitasatospora phosalacinea</name>
    <dbReference type="NCBI Taxonomy" id="2065"/>
    <lineage>
        <taxon>Bacteria</taxon>
        <taxon>Bacillati</taxon>
        <taxon>Actinomycetota</taxon>
        <taxon>Actinomycetes</taxon>
        <taxon>Kitasatosporales</taxon>
        <taxon>Streptomycetaceae</taxon>
        <taxon>Kitasatospora</taxon>
    </lineage>
</organism>
<evidence type="ECO:0000256" key="3">
    <source>
        <dbReference type="ARBA" id="ARBA00022840"/>
    </source>
</evidence>
<evidence type="ECO:0000313" key="7">
    <source>
        <dbReference type="EMBL" id="GLW72067.1"/>
    </source>
</evidence>
<dbReference type="PANTHER" id="PTHR43585">
    <property type="entry name" value="FUMIPYRROLE BIOSYNTHESIS PROTEIN C"/>
    <property type="match status" value="1"/>
</dbReference>
<gene>
    <name evidence="7" type="ORF">Kpho02_43660</name>
</gene>
<dbReference type="PROSITE" id="PS50975">
    <property type="entry name" value="ATP_GRASP"/>
    <property type="match status" value="1"/>
</dbReference>
<evidence type="ECO:0000256" key="4">
    <source>
        <dbReference type="PROSITE-ProRule" id="PRU00409"/>
    </source>
</evidence>
<feature type="domain" description="ATP-grasp" evidence="6">
    <location>
        <begin position="147"/>
        <end position="319"/>
    </location>
</feature>
<dbReference type="Gene3D" id="3.30.470.20">
    <property type="entry name" value="ATP-grasp fold, B domain"/>
    <property type="match status" value="1"/>
</dbReference>
<dbReference type="GO" id="GO:0046872">
    <property type="term" value="F:metal ion binding"/>
    <property type="evidence" value="ECO:0007669"/>
    <property type="project" value="InterPro"/>
</dbReference>
<name>A0A9W6Q8L2_9ACTN</name>
<feature type="compositionally biased region" description="Pro residues" evidence="5">
    <location>
        <begin position="1"/>
        <end position="22"/>
    </location>
</feature>
<dbReference type="InterPro" id="IPR048764">
    <property type="entry name" value="PylC_N"/>
</dbReference>